<dbReference type="RefSeq" id="WP_191268284.1">
    <property type="nucleotide sequence ID" value="NZ_BMXJ01000002.1"/>
</dbReference>
<gene>
    <name evidence="1" type="ORF">H4W79_000899</name>
</gene>
<sequence>MCKPDTTPDTASESYVYDPSWLSRAQRMGDACAVCHTKWPRPRRVLGEQPDGSHVYGCDECAGIIGHQPVSAGGPLVAAR</sequence>
<keyword evidence="2" id="KW-1185">Reference proteome</keyword>
<accession>A0ABR9HCD4</accession>
<evidence type="ECO:0008006" key="3">
    <source>
        <dbReference type="Google" id="ProtNLM"/>
    </source>
</evidence>
<dbReference type="Proteomes" id="UP000598217">
    <property type="component" value="Unassembled WGS sequence"/>
</dbReference>
<name>A0ABR9HCD4_9ACTN</name>
<protein>
    <recommendedName>
        <fullName evidence="3">Recombination endonuclease VII</fullName>
    </recommendedName>
</protein>
<evidence type="ECO:0000313" key="2">
    <source>
        <dbReference type="Proteomes" id="UP000598217"/>
    </source>
</evidence>
<organism evidence="1 2">
    <name type="scientific">Nocardiopsis terrae</name>
    <dbReference type="NCBI Taxonomy" id="372655"/>
    <lineage>
        <taxon>Bacteria</taxon>
        <taxon>Bacillati</taxon>
        <taxon>Actinomycetota</taxon>
        <taxon>Actinomycetes</taxon>
        <taxon>Streptosporangiales</taxon>
        <taxon>Nocardiopsidaceae</taxon>
        <taxon>Nocardiopsis</taxon>
    </lineage>
</organism>
<comment type="caution">
    <text evidence="1">The sequence shown here is derived from an EMBL/GenBank/DDBJ whole genome shotgun (WGS) entry which is preliminary data.</text>
</comment>
<reference evidence="1 2" key="1">
    <citation type="submission" date="2020-10" db="EMBL/GenBank/DDBJ databases">
        <title>Sequencing the genomes of 1000 actinobacteria strains.</title>
        <authorList>
            <person name="Klenk H.-P."/>
        </authorList>
    </citation>
    <scope>NUCLEOTIDE SEQUENCE [LARGE SCALE GENOMIC DNA]</scope>
    <source>
        <strain evidence="1 2">DSM 45157</strain>
    </source>
</reference>
<evidence type="ECO:0000313" key="1">
    <source>
        <dbReference type="EMBL" id="MBE1456685.1"/>
    </source>
</evidence>
<proteinExistence type="predicted"/>
<dbReference type="EMBL" id="JADBDY010000001">
    <property type="protein sequence ID" value="MBE1456685.1"/>
    <property type="molecule type" value="Genomic_DNA"/>
</dbReference>